<comment type="caution">
    <text evidence="4">The sequence shown here is derived from an EMBL/GenBank/DDBJ whole genome shotgun (WGS) entry which is preliminary data.</text>
</comment>
<dbReference type="EMBL" id="BRYB01001738">
    <property type="protein sequence ID" value="GMI32477.1"/>
    <property type="molecule type" value="Genomic_DNA"/>
</dbReference>
<dbReference type="InterPro" id="IPR036249">
    <property type="entry name" value="Thioredoxin-like_sf"/>
</dbReference>
<dbReference type="PRINTS" id="PR00421">
    <property type="entry name" value="THIOREDOXIN"/>
</dbReference>
<dbReference type="PANTHER" id="PTHR45815:SF3">
    <property type="entry name" value="PROTEIN DISULFIDE-ISOMERASE A6"/>
    <property type="match status" value="1"/>
</dbReference>
<keyword evidence="2" id="KW-0732">Signal</keyword>
<proteinExistence type="predicted"/>
<accession>A0ABQ6MTZ6</accession>
<evidence type="ECO:0000313" key="4">
    <source>
        <dbReference type="EMBL" id="GMI32477.1"/>
    </source>
</evidence>
<dbReference type="InterPro" id="IPR013766">
    <property type="entry name" value="Thioredoxin_domain"/>
</dbReference>
<dbReference type="Gene3D" id="3.40.30.10">
    <property type="entry name" value="Glutaredoxin"/>
    <property type="match status" value="1"/>
</dbReference>
<dbReference type="Pfam" id="PF00085">
    <property type="entry name" value="Thioredoxin"/>
    <property type="match status" value="1"/>
</dbReference>
<gene>
    <name evidence="4" type="ORF">TeGR_g3583</name>
</gene>
<evidence type="ECO:0000256" key="2">
    <source>
        <dbReference type="SAM" id="SignalP"/>
    </source>
</evidence>
<dbReference type="Proteomes" id="UP001165060">
    <property type="component" value="Unassembled WGS sequence"/>
</dbReference>
<dbReference type="SUPFAM" id="SSF52833">
    <property type="entry name" value="Thioredoxin-like"/>
    <property type="match status" value="1"/>
</dbReference>
<protein>
    <recommendedName>
        <fullName evidence="3">Thioredoxin domain-containing protein</fullName>
    </recommendedName>
</protein>
<evidence type="ECO:0000259" key="3">
    <source>
        <dbReference type="PROSITE" id="PS51352"/>
    </source>
</evidence>
<keyword evidence="5" id="KW-1185">Reference proteome</keyword>
<feature type="region of interest" description="Disordered" evidence="1">
    <location>
        <begin position="264"/>
        <end position="291"/>
    </location>
</feature>
<feature type="compositionally biased region" description="Acidic residues" evidence="1">
    <location>
        <begin position="272"/>
        <end position="291"/>
    </location>
</feature>
<dbReference type="PROSITE" id="PS51352">
    <property type="entry name" value="THIOREDOXIN_2"/>
    <property type="match status" value="1"/>
</dbReference>
<name>A0ABQ6MTZ6_9STRA</name>
<sequence length="291" mass="31332">MPALVAPLLLLFVVLRSASPSPILDLTDATFDSTISSSDSTFLVAFVAPWCGYCKKLTPEFAEAAQLLDGADVILSRVDGTENEKLANRFGVSGYPTLKTFKGGNPTNPKDYNGEREAGPIANYMQSLAGPPAVPEITQQAAFDAKCGSAGRVCLIVFLPHILDSTASGREKEIEGLREIANDLFGARVSVLWAEGGKQDKIERACDVAESYPTAAVVSVGKGVAAPYRGTWDLKKLKKFASPATPYDGLGEFRGGAKKLKVRKEEPWDGKDGEEEEEEFSLEDLMGDDEF</sequence>
<feature type="signal peptide" evidence="2">
    <location>
        <begin position="1"/>
        <end position="20"/>
    </location>
</feature>
<evidence type="ECO:0000313" key="5">
    <source>
        <dbReference type="Proteomes" id="UP001165060"/>
    </source>
</evidence>
<evidence type="ECO:0000256" key="1">
    <source>
        <dbReference type="SAM" id="MobiDB-lite"/>
    </source>
</evidence>
<organism evidence="4 5">
    <name type="scientific">Tetraparma gracilis</name>
    <dbReference type="NCBI Taxonomy" id="2962635"/>
    <lineage>
        <taxon>Eukaryota</taxon>
        <taxon>Sar</taxon>
        <taxon>Stramenopiles</taxon>
        <taxon>Ochrophyta</taxon>
        <taxon>Bolidophyceae</taxon>
        <taxon>Parmales</taxon>
        <taxon>Triparmaceae</taxon>
        <taxon>Tetraparma</taxon>
    </lineage>
</organism>
<reference evidence="4 5" key="1">
    <citation type="journal article" date="2023" name="Commun. Biol.">
        <title>Genome analysis of Parmales, the sister group of diatoms, reveals the evolutionary specialization of diatoms from phago-mixotrophs to photoautotrophs.</title>
        <authorList>
            <person name="Ban H."/>
            <person name="Sato S."/>
            <person name="Yoshikawa S."/>
            <person name="Yamada K."/>
            <person name="Nakamura Y."/>
            <person name="Ichinomiya M."/>
            <person name="Sato N."/>
            <person name="Blanc-Mathieu R."/>
            <person name="Endo H."/>
            <person name="Kuwata A."/>
            <person name="Ogata H."/>
        </authorList>
    </citation>
    <scope>NUCLEOTIDE SEQUENCE [LARGE SCALE GENOMIC DNA]</scope>
</reference>
<feature type="chain" id="PRO_5045082666" description="Thioredoxin domain-containing protein" evidence="2">
    <location>
        <begin position="21"/>
        <end position="291"/>
    </location>
</feature>
<feature type="domain" description="Thioredoxin" evidence="3">
    <location>
        <begin position="15"/>
        <end position="130"/>
    </location>
</feature>
<dbReference type="PANTHER" id="PTHR45815">
    <property type="entry name" value="PROTEIN DISULFIDE-ISOMERASE A6"/>
    <property type="match status" value="1"/>
</dbReference>